<organism evidence="8 9">
    <name type="scientific">Ficus carica</name>
    <name type="common">Common fig</name>
    <dbReference type="NCBI Taxonomy" id="3494"/>
    <lineage>
        <taxon>Eukaryota</taxon>
        <taxon>Viridiplantae</taxon>
        <taxon>Streptophyta</taxon>
        <taxon>Embryophyta</taxon>
        <taxon>Tracheophyta</taxon>
        <taxon>Spermatophyta</taxon>
        <taxon>Magnoliopsida</taxon>
        <taxon>eudicotyledons</taxon>
        <taxon>Gunneridae</taxon>
        <taxon>Pentapetalae</taxon>
        <taxon>rosids</taxon>
        <taxon>fabids</taxon>
        <taxon>Rosales</taxon>
        <taxon>Moraceae</taxon>
        <taxon>Ficeae</taxon>
        <taxon>Ficus</taxon>
    </lineage>
</organism>
<dbReference type="InterPro" id="IPR036188">
    <property type="entry name" value="FAD/NAD-bd_sf"/>
</dbReference>
<evidence type="ECO:0000256" key="3">
    <source>
        <dbReference type="ARBA" id="ARBA00022827"/>
    </source>
</evidence>
<dbReference type="PRINTS" id="PR00370">
    <property type="entry name" value="FMOXYGENASE"/>
</dbReference>
<dbReference type="GO" id="GO:0004499">
    <property type="term" value="F:N,N-dimethylaniline monooxygenase activity"/>
    <property type="evidence" value="ECO:0007669"/>
    <property type="project" value="InterPro"/>
</dbReference>
<dbReference type="PIRSF" id="PIRSF000332">
    <property type="entry name" value="FMO"/>
    <property type="match status" value="1"/>
</dbReference>
<dbReference type="Pfam" id="PF00743">
    <property type="entry name" value="FMO-like"/>
    <property type="match status" value="2"/>
</dbReference>
<keyword evidence="3 7" id="KW-0274">FAD</keyword>
<comment type="similarity">
    <text evidence="1 7">Belongs to the FMO family.</text>
</comment>
<name>A0AA88AIL1_FICCA</name>
<dbReference type="GO" id="GO:0050661">
    <property type="term" value="F:NADP binding"/>
    <property type="evidence" value="ECO:0007669"/>
    <property type="project" value="InterPro"/>
</dbReference>
<comment type="cofactor">
    <cofactor evidence="7">
        <name>FAD</name>
        <dbReference type="ChEBI" id="CHEBI:57692"/>
    </cofactor>
</comment>
<evidence type="ECO:0000313" key="8">
    <source>
        <dbReference type="EMBL" id="GMN53732.1"/>
    </source>
</evidence>
<dbReference type="EMBL" id="BTGU01000047">
    <property type="protein sequence ID" value="GMN53732.1"/>
    <property type="molecule type" value="Genomic_DNA"/>
</dbReference>
<dbReference type="AlphaFoldDB" id="A0AA88AIL1"/>
<evidence type="ECO:0000256" key="4">
    <source>
        <dbReference type="ARBA" id="ARBA00022857"/>
    </source>
</evidence>
<evidence type="ECO:0000256" key="6">
    <source>
        <dbReference type="ARBA" id="ARBA00023033"/>
    </source>
</evidence>
<dbReference type="InterPro" id="IPR000960">
    <property type="entry name" value="Flavin_mOase"/>
</dbReference>
<dbReference type="InterPro" id="IPR050346">
    <property type="entry name" value="FMO-like"/>
</dbReference>
<dbReference type="Gene3D" id="3.50.50.60">
    <property type="entry name" value="FAD/NAD(P)-binding domain"/>
    <property type="match status" value="2"/>
</dbReference>
<proteinExistence type="inferred from homology"/>
<evidence type="ECO:0000256" key="1">
    <source>
        <dbReference type="ARBA" id="ARBA00009183"/>
    </source>
</evidence>
<accession>A0AA88AIL1</accession>
<keyword evidence="2 7" id="KW-0285">Flavoprotein</keyword>
<dbReference type="Proteomes" id="UP001187192">
    <property type="component" value="Unassembled WGS sequence"/>
</dbReference>
<evidence type="ECO:0000256" key="5">
    <source>
        <dbReference type="ARBA" id="ARBA00023002"/>
    </source>
</evidence>
<dbReference type="FunFam" id="3.50.50.60:FF:000099">
    <property type="entry name" value="Flavin-containing monooxygenase"/>
    <property type="match status" value="1"/>
</dbReference>
<evidence type="ECO:0000256" key="2">
    <source>
        <dbReference type="ARBA" id="ARBA00022630"/>
    </source>
</evidence>
<dbReference type="InterPro" id="IPR020946">
    <property type="entry name" value="Flavin_mOase-like"/>
</dbReference>
<dbReference type="GO" id="GO:0050660">
    <property type="term" value="F:flavin adenine dinucleotide binding"/>
    <property type="evidence" value="ECO:0007669"/>
    <property type="project" value="InterPro"/>
</dbReference>
<keyword evidence="6 7" id="KW-0503">Monooxygenase</keyword>
<dbReference type="PANTHER" id="PTHR23023">
    <property type="entry name" value="DIMETHYLANILINE MONOOXYGENASE"/>
    <property type="match status" value="1"/>
</dbReference>
<dbReference type="SUPFAM" id="SSF51905">
    <property type="entry name" value="FAD/NAD(P)-binding domain"/>
    <property type="match status" value="2"/>
</dbReference>
<evidence type="ECO:0000313" key="9">
    <source>
        <dbReference type="Proteomes" id="UP001187192"/>
    </source>
</evidence>
<reference evidence="8" key="1">
    <citation type="submission" date="2023-07" db="EMBL/GenBank/DDBJ databases">
        <title>draft genome sequence of fig (Ficus carica).</title>
        <authorList>
            <person name="Takahashi T."/>
            <person name="Nishimura K."/>
        </authorList>
    </citation>
    <scope>NUCLEOTIDE SEQUENCE</scope>
</reference>
<keyword evidence="9" id="KW-1185">Reference proteome</keyword>
<sequence length="439" mass="50606">MGRTVKVAVIGAGPFGLCAARELQREGHRVVVFEKRDRIGGTWAYDPRTESDPLSRDPAREIVHGCLYRNLRTNLPRQLMSFSDYPFSKREDGDPRSFPGHEEVLRFLNEFARDFGLVELVRFETEVVRVARVGRRKDEWIVETRTTRGNDSVSREVFEAVVVCSGNFVEPEIAAVKGIERWPGYQIHSHNYRVPEQFHGQVVVLIGYGASGYDISRDIAREAKEVHMAIRKPGVKLGKVDNHNNIWQHMMIEQVYEDGTVAFQDGSSVCADTILHCTGFKYHYPFLETDGIVTVEENRVGPLYKHVFPPSLAPWLSFVGITIKGLLFDMTELQSKWIARVLSGTLLLPSEEEMMSATEEFYMQMEENGLPKRSTHFLSFQIGYQNWLCDQLGLPPLEEWKYKMYEECLKNIFEMRDIQYKDRWDDAYWEGIIKASRSA</sequence>
<comment type="caution">
    <text evidence="8">The sequence shown here is derived from an EMBL/GenBank/DDBJ whole genome shotgun (WGS) entry which is preliminary data.</text>
</comment>
<gene>
    <name evidence="8" type="ORF">TIFTF001_022884</name>
</gene>
<evidence type="ECO:0000256" key="7">
    <source>
        <dbReference type="RuleBase" id="RU361177"/>
    </source>
</evidence>
<keyword evidence="4" id="KW-0521">NADP</keyword>
<protein>
    <recommendedName>
        <fullName evidence="7">Flavin-containing monooxygenase</fullName>
        <ecNumber evidence="7">1.-.-.-</ecNumber>
    </recommendedName>
</protein>
<dbReference type="EC" id="1.-.-.-" evidence="7"/>
<keyword evidence="5 7" id="KW-0560">Oxidoreductase</keyword>